<sequence>LLHWIEKSAPGWSHNANVIAKSWMKEGLKPRCITRDLKWGVPVPIESFKDKVFYVWFDAPIGYMSITQRYTKEWEKWWRPGPDTKVSLYQFMAKDNVPFHSVMFPAVLLGANKNYVTV</sequence>
<keyword evidence="4" id="KW-0648">Protein biosynthesis</keyword>
<dbReference type="InterPro" id="IPR033911">
    <property type="entry name" value="MetRS_core"/>
</dbReference>
<dbReference type="GO" id="GO:0017101">
    <property type="term" value="C:aminoacyl-tRNA synthetase multienzyme complex"/>
    <property type="evidence" value="ECO:0007669"/>
    <property type="project" value="TreeGrafter"/>
</dbReference>
<dbReference type="GO" id="GO:0004825">
    <property type="term" value="F:methionine-tRNA ligase activity"/>
    <property type="evidence" value="ECO:0007669"/>
    <property type="project" value="InterPro"/>
</dbReference>
<keyword evidence="1" id="KW-0436">Ligase</keyword>
<dbReference type="InterPro" id="IPR015413">
    <property type="entry name" value="Methionyl/Leucyl_tRNA_Synth"/>
</dbReference>
<feature type="non-terminal residue" evidence="7">
    <location>
        <position position="1"/>
    </location>
</feature>
<dbReference type="GO" id="GO:0006431">
    <property type="term" value="P:methionyl-tRNA aminoacylation"/>
    <property type="evidence" value="ECO:0007669"/>
    <property type="project" value="InterPro"/>
</dbReference>
<evidence type="ECO:0000259" key="6">
    <source>
        <dbReference type="Pfam" id="PF09334"/>
    </source>
</evidence>
<dbReference type="SUPFAM" id="SSF52374">
    <property type="entry name" value="Nucleotidylyl transferase"/>
    <property type="match status" value="1"/>
</dbReference>
<evidence type="ECO:0000256" key="3">
    <source>
        <dbReference type="ARBA" id="ARBA00022840"/>
    </source>
</evidence>
<dbReference type="Gene3D" id="3.40.50.620">
    <property type="entry name" value="HUPs"/>
    <property type="match status" value="1"/>
</dbReference>
<dbReference type="Proteomes" id="UP000051574">
    <property type="component" value="Unassembled WGS sequence"/>
</dbReference>
<keyword evidence="3" id="KW-0067">ATP-binding</keyword>
<dbReference type="EMBL" id="LJIG01009071">
    <property type="protein sequence ID" value="KRT83813.1"/>
    <property type="molecule type" value="Genomic_DNA"/>
</dbReference>
<name>A0A0T6B9A6_9SCAR</name>
<evidence type="ECO:0000256" key="1">
    <source>
        <dbReference type="ARBA" id="ARBA00022598"/>
    </source>
</evidence>
<dbReference type="AlphaFoldDB" id="A0A0T6B9A6"/>
<keyword evidence="2" id="KW-0547">Nucleotide-binding</keyword>
<proteinExistence type="predicted"/>
<keyword evidence="8" id="KW-1185">Reference proteome</keyword>
<evidence type="ECO:0000256" key="5">
    <source>
        <dbReference type="ARBA" id="ARBA00023146"/>
    </source>
</evidence>
<reference evidence="7 8" key="1">
    <citation type="submission" date="2015-09" db="EMBL/GenBank/DDBJ databases">
        <title>Draft genome of the scarab beetle Oryctes borbonicus.</title>
        <authorList>
            <person name="Meyer J.M."/>
            <person name="Markov G.V."/>
            <person name="Baskaran P."/>
            <person name="Herrmann M."/>
            <person name="Sommer R.J."/>
            <person name="Roedelsperger C."/>
        </authorList>
    </citation>
    <scope>NUCLEOTIDE SEQUENCE [LARGE SCALE GENOMIC DNA]</scope>
    <source>
        <strain evidence="7">OB123</strain>
        <tissue evidence="7">Whole animal</tissue>
    </source>
</reference>
<keyword evidence="5 7" id="KW-0030">Aminoacyl-tRNA synthetase</keyword>
<dbReference type="GO" id="GO:0005524">
    <property type="term" value="F:ATP binding"/>
    <property type="evidence" value="ECO:0007669"/>
    <property type="project" value="UniProtKB-KW"/>
</dbReference>
<accession>A0A0T6B9A6</accession>
<evidence type="ECO:0000313" key="7">
    <source>
        <dbReference type="EMBL" id="KRT83813.1"/>
    </source>
</evidence>
<dbReference type="Pfam" id="PF09334">
    <property type="entry name" value="tRNA-synt_1g"/>
    <property type="match status" value="1"/>
</dbReference>
<comment type="caution">
    <text evidence="7">The sequence shown here is derived from an EMBL/GenBank/DDBJ whole genome shotgun (WGS) entry which is preliminary data.</text>
</comment>
<feature type="non-terminal residue" evidence="7">
    <location>
        <position position="118"/>
    </location>
</feature>
<organism evidence="7 8">
    <name type="scientific">Oryctes borbonicus</name>
    <dbReference type="NCBI Taxonomy" id="1629725"/>
    <lineage>
        <taxon>Eukaryota</taxon>
        <taxon>Metazoa</taxon>
        <taxon>Ecdysozoa</taxon>
        <taxon>Arthropoda</taxon>
        <taxon>Hexapoda</taxon>
        <taxon>Insecta</taxon>
        <taxon>Pterygota</taxon>
        <taxon>Neoptera</taxon>
        <taxon>Endopterygota</taxon>
        <taxon>Coleoptera</taxon>
        <taxon>Polyphaga</taxon>
        <taxon>Scarabaeiformia</taxon>
        <taxon>Scarabaeidae</taxon>
        <taxon>Dynastinae</taxon>
        <taxon>Oryctes</taxon>
    </lineage>
</organism>
<dbReference type="PANTHER" id="PTHR45765">
    <property type="entry name" value="METHIONINE--TRNA LIGASE"/>
    <property type="match status" value="1"/>
</dbReference>
<dbReference type="InterPro" id="IPR014729">
    <property type="entry name" value="Rossmann-like_a/b/a_fold"/>
</dbReference>
<dbReference type="OrthoDB" id="5844513at2759"/>
<evidence type="ECO:0000256" key="4">
    <source>
        <dbReference type="ARBA" id="ARBA00022917"/>
    </source>
</evidence>
<gene>
    <name evidence="7" type="ORF">AMK59_3970</name>
</gene>
<dbReference type="GO" id="GO:0005829">
    <property type="term" value="C:cytosol"/>
    <property type="evidence" value="ECO:0007669"/>
    <property type="project" value="TreeGrafter"/>
</dbReference>
<dbReference type="PANTHER" id="PTHR45765:SF1">
    <property type="entry name" value="METHIONINE--TRNA LIGASE, CYTOPLASMIC"/>
    <property type="match status" value="1"/>
</dbReference>
<protein>
    <submittedName>
        <fullName evidence="7">tRNA synthetase</fullName>
    </submittedName>
</protein>
<evidence type="ECO:0000313" key="8">
    <source>
        <dbReference type="Proteomes" id="UP000051574"/>
    </source>
</evidence>
<dbReference type="InterPro" id="IPR023458">
    <property type="entry name" value="Met-tRNA_ligase_1"/>
</dbReference>
<feature type="domain" description="Methionyl/Leucyl tRNA synthetase" evidence="6">
    <location>
        <begin position="2"/>
        <end position="114"/>
    </location>
</feature>
<evidence type="ECO:0000256" key="2">
    <source>
        <dbReference type="ARBA" id="ARBA00022741"/>
    </source>
</evidence>
<dbReference type="PRINTS" id="PR01041">
    <property type="entry name" value="TRNASYNTHMET"/>
</dbReference>